<evidence type="ECO:0000256" key="6">
    <source>
        <dbReference type="SAM" id="Coils"/>
    </source>
</evidence>
<keyword evidence="6" id="KW-0175">Coiled coil</keyword>
<comment type="subcellular location">
    <subcellularLocation>
        <location evidence="1">Nucleus</location>
    </subcellularLocation>
</comment>
<evidence type="ECO:0000256" key="3">
    <source>
        <dbReference type="ARBA" id="ARBA00023125"/>
    </source>
</evidence>
<dbReference type="OrthoDB" id="689890at2759"/>
<dbReference type="InterPro" id="IPR036879">
    <property type="entry name" value="TF_MADSbox_sf"/>
</dbReference>
<evidence type="ECO:0000256" key="5">
    <source>
        <dbReference type="ARBA" id="ARBA00023242"/>
    </source>
</evidence>
<dbReference type="SUPFAM" id="SSF55455">
    <property type="entry name" value="SRF-like"/>
    <property type="match status" value="1"/>
</dbReference>
<name>A0A833QRP3_9POAL</name>
<dbReference type="PROSITE" id="PS50066">
    <property type="entry name" value="MADS_BOX_2"/>
    <property type="match status" value="1"/>
</dbReference>
<dbReference type="InterPro" id="IPR033897">
    <property type="entry name" value="SRF-like_MADS-box"/>
</dbReference>
<evidence type="ECO:0000313" key="8">
    <source>
        <dbReference type="EMBL" id="KAF3324293.1"/>
    </source>
</evidence>
<sequence length="192" mass="21045">MGRKPVTMQLIGGAATRAATFKQRKSSLFKKAKELSILCGIEVCFAISKGPDDQAPEIWPSLEVITQKVSQEIGRSNGDKNLAQQVAEIQFQVQQVEEENRDLLAKIDSISKLPPLIGPEAGKCVVPATVQDIVAYSEPVASLPDTMPDLLDTADDMDMEEFCYGRPVDITEWKGIDDCMAPFLRRFGGGGW</sequence>
<evidence type="ECO:0000256" key="4">
    <source>
        <dbReference type="ARBA" id="ARBA00023163"/>
    </source>
</evidence>
<keyword evidence="2" id="KW-0805">Transcription regulation</keyword>
<keyword evidence="4" id="KW-0804">Transcription</keyword>
<gene>
    <name evidence="8" type="ORF">FCM35_KLT11760</name>
</gene>
<evidence type="ECO:0000313" key="9">
    <source>
        <dbReference type="Proteomes" id="UP000623129"/>
    </source>
</evidence>
<dbReference type="CDD" id="cd00266">
    <property type="entry name" value="MADS_SRF_like"/>
    <property type="match status" value="1"/>
</dbReference>
<dbReference type="Gene3D" id="3.40.1810.10">
    <property type="entry name" value="Transcription factor, MADS-box"/>
    <property type="match status" value="1"/>
</dbReference>
<evidence type="ECO:0000256" key="1">
    <source>
        <dbReference type="ARBA" id="ARBA00004123"/>
    </source>
</evidence>
<evidence type="ECO:0000259" key="7">
    <source>
        <dbReference type="PROSITE" id="PS50066"/>
    </source>
</evidence>
<accession>A0A833QRP3</accession>
<dbReference type="Pfam" id="PF00319">
    <property type="entry name" value="SRF-TF"/>
    <property type="match status" value="1"/>
</dbReference>
<dbReference type="GO" id="GO:0000981">
    <property type="term" value="F:DNA-binding transcription factor activity, RNA polymerase II-specific"/>
    <property type="evidence" value="ECO:0007669"/>
    <property type="project" value="InterPro"/>
</dbReference>
<protein>
    <submittedName>
        <fullName evidence="8">MADS-box transcription factor PHERES 2</fullName>
    </submittedName>
</protein>
<dbReference type="GO" id="GO:0046983">
    <property type="term" value="F:protein dimerization activity"/>
    <property type="evidence" value="ECO:0007669"/>
    <property type="project" value="InterPro"/>
</dbReference>
<dbReference type="GO" id="GO:0005634">
    <property type="term" value="C:nucleus"/>
    <property type="evidence" value="ECO:0007669"/>
    <property type="project" value="UniProtKB-SubCell"/>
</dbReference>
<dbReference type="InterPro" id="IPR002100">
    <property type="entry name" value="TF_MADSbox"/>
</dbReference>
<organism evidence="8 9">
    <name type="scientific">Carex littledalei</name>
    <dbReference type="NCBI Taxonomy" id="544730"/>
    <lineage>
        <taxon>Eukaryota</taxon>
        <taxon>Viridiplantae</taxon>
        <taxon>Streptophyta</taxon>
        <taxon>Embryophyta</taxon>
        <taxon>Tracheophyta</taxon>
        <taxon>Spermatophyta</taxon>
        <taxon>Magnoliopsida</taxon>
        <taxon>Liliopsida</taxon>
        <taxon>Poales</taxon>
        <taxon>Cyperaceae</taxon>
        <taxon>Cyperoideae</taxon>
        <taxon>Cariceae</taxon>
        <taxon>Carex</taxon>
        <taxon>Carex subgen. Euthyceras</taxon>
    </lineage>
</organism>
<dbReference type="GO" id="GO:0000987">
    <property type="term" value="F:cis-regulatory region sequence-specific DNA binding"/>
    <property type="evidence" value="ECO:0007669"/>
    <property type="project" value="InterPro"/>
</dbReference>
<dbReference type="SMART" id="SM00432">
    <property type="entry name" value="MADS"/>
    <property type="match status" value="1"/>
</dbReference>
<reference evidence="8" key="1">
    <citation type="submission" date="2020-01" db="EMBL/GenBank/DDBJ databases">
        <title>Genome sequence of Kobresia littledalei, the first chromosome-level genome in the family Cyperaceae.</title>
        <authorList>
            <person name="Qu G."/>
        </authorList>
    </citation>
    <scope>NUCLEOTIDE SEQUENCE</scope>
    <source>
        <strain evidence="8">C.B.Clarke</strain>
        <tissue evidence="8">Leaf</tissue>
    </source>
</reference>
<dbReference type="Proteomes" id="UP000623129">
    <property type="component" value="Unassembled WGS sequence"/>
</dbReference>
<keyword evidence="9" id="KW-1185">Reference proteome</keyword>
<feature type="coiled-coil region" evidence="6">
    <location>
        <begin position="79"/>
        <end position="113"/>
    </location>
</feature>
<evidence type="ECO:0000256" key="2">
    <source>
        <dbReference type="ARBA" id="ARBA00023015"/>
    </source>
</evidence>
<dbReference type="GO" id="GO:0045944">
    <property type="term" value="P:positive regulation of transcription by RNA polymerase II"/>
    <property type="evidence" value="ECO:0007669"/>
    <property type="project" value="InterPro"/>
</dbReference>
<feature type="domain" description="MADS-box" evidence="7">
    <location>
        <begin position="1"/>
        <end position="47"/>
    </location>
</feature>
<dbReference type="AlphaFoldDB" id="A0A833QRP3"/>
<dbReference type="EMBL" id="SWLB01000022">
    <property type="protein sequence ID" value="KAF3324293.1"/>
    <property type="molecule type" value="Genomic_DNA"/>
</dbReference>
<comment type="caution">
    <text evidence="8">The sequence shown here is derived from an EMBL/GenBank/DDBJ whole genome shotgun (WGS) entry which is preliminary data.</text>
</comment>
<keyword evidence="3" id="KW-0238">DNA-binding</keyword>
<keyword evidence="5" id="KW-0539">Nucleus</keyword>
<proteinExistence type="predicted"/>